<dbReference type="GO" id="GO:0009374">
    <property type="term" value="F:biotin binding"/>
    <property type="evidence" value="ECO:0007669"/>
    <property type="project" value="InterPro"/>
</dbReference>
<reference evidence="11 12" key="1">
    <citation type="journal article" date="2024" name="Proc. Natl. Acad. Sci. U.S.A.">
        <title>The genetic regulatory architecture and epigenomic basis for age-related changes in rattlesnake venom.</title>
        <authorList>
            <person name="Hogan M.P."/>
            <person name="Holding M.L."/>
            <person name="Nystrom G.S."/>
            <person name="Colston T.J."/>
            <person name="Bartlett D.A."/>
            <person name="Mason A.J."/>
            <person name="Ellsworth S.A."/>
            <person name="Rautsaw R.M."/>
            <person name="Lawrence K.C."/>
            <person name="Strickland J.L."/>
            <person name="He B."/>
            <person name="Fraser P."/>
            <person name="Margres M.J."/>
            <person name="Gilbert D.M."/>
            <person name="Gibbs H.L."/>
            <person name="Parkinson C.L."/>
            <person name="Rokyta D.R."/>
        </authorList>
    </citation>
    <scope>NUCLEOTIDE SEQUENCE [LARGE SCALE GENOMIC DNA]</scope>
    <source>
        <strain evidence="11">DRR0105</strain>
    </source>
</reference>
<organism evidence="11 12">
    <name type="scientific">Crotalus adamanteus</name>
    <name type="common">Eastern diamondback rattlesnake</name>
    <dbReference type="NCBI Taxonomy" id="8729"/>
    <lineage>
        <taxon>Eukaryota</taxon>
        <taxon>Metazoa</taxon>
        <taxon>Chordata</taxon>
        <taxon>Craniata</taxon>
        <taxon>Vertebrata</taxon>
        <taxon>Euteleostomi</taxon>
        <taxon>Lepidosauria</taxon>
        <taxon>Squamata</taxon>
        <taxon>Bifurcata</taxon>
        <taxon>Unidentata</taxon>
        <taxon>Episquamata</taxon>
        <taxon>Toxicofera</taxon>
        <taxon>Serpentes</taxon>
        <taxon>Colubroidea</taxon>
        <taxon>Viperidae</taxon>
        <taxon>Crotalinae</taxon>
        <taxon>Crotalus</taxon>
    </lineage>
</organism>
<dbReference type="InterPro" id="IPR005469">
    <property type="entry name" value="Avidin"/>
</dbReference>
<keyword evidence="12" id="KW-1185">Reference proteome</keyword>
<keyword evidence="6" id="KW-0325">Glycoprotein</keyword>
<name>A0AAW1C364_CROAD</name>
<feature type="compositionally biased region" description="Low complexity" evidence="9">
    <location>
        <begin position="185"/>
        <end position="196"/>
    </location>
</feature>
<dbReference type="Pfam" id="PF01382">
    <property type="entry name" value="Avidin"/>
    <property type="match status" value="1"/>
</dbReference>
<dbReference type="GO" id="GO:0005576">
    <property type="term" value="C:extracellular region"/>
    <property type="evidence" value="ECO:0007669"/>
    <property type="project" value="UniProtKB-SubCell"/>
</dbReference>
<evidence type="ECO:0000313" key="11">
    <source>
        <dbReference type="EMBL" id="KAK9408700.1"/>
    </source>
</evidence>
<evidence type="ECO:0000256" key="7">
    <source>
        <dbReference type="ARBA" id="ARBA00023267"/>
    </source>
</evidence>
<sequence>MALGLAALMLFAFLLDCSGTFAAPQNSEPDAKCSLTGSWKNDLNSTMEIKSANNTGVFRGVYRTAVSDTTSKIQPSPLLAVQHLGDQPVFGFTVNWNFTESITVFVGQCLVGENGKEQLKTTWLLREKVESAADDWGATRVGTDTFWRTKWTAATAEGGRGICLPSGRARSSAASGTGDLEPAVAGSGFSERSSPSPRRAAVFAKIGEIFPGPEWNR</sequence>
<evidence type="ECO:0000256" key="9">
    <source>
        <dbReference type="SAM" id="MobiDB-lite"/>
    </source>
</evidence>
<dbReference type="EMBL" id="JAOTOJ010000002">
    <property type="protein sequence ID" value="KAK9408700.1"/>
    <property type="molecule type" value="Genomic_DNA"/>
</dbReference>
<proteinExistence type="inferred from homology"/>
<dbReference type="PANTHER" id="PTHR34399:SF3">
    <property type="entry name" value="AVID PROTEIN-RELATED"/>
    <property type="match status" value="1"/>
</dbReference>
<dbReference type="PROSITE" id="PS51326">
    <property type="entry name" value="AVIDIN_2"/>
    <property type="match status" value="1"/>
</dbReference>
<dbReference type="InterPro" id="IPR005468">
    <property type="entry name" value="Avidin/str"/>
</dbReference>
<gene>
    <name evidence="11" type="ORF">NXF25_007474</name>
</gene>
<evidence type="ECO:0000256" key="2">
    <source>
        <dbReference type="ARBA" id="ARBA00006297"/>
    </source>
</evidence>
<dbReference type="AlphaFoldDB" id="A0AAW1C364"/>
<keyword evidence="4 10" id="KW-0732">Signal</keyword>
<dbReference type="InterPro" id="IPR051764">
    <property type="entry name" value="Avidin/Streptavidin-rel"/>
</dbReference>
<dbReference type="InterPro" id="IPR036896">
    <property type="entry name" value="Avidin-like_sf"/>
</dbReference>
<evidence type="ECO:0000256" key="3">
    <source>
        <dbReference type="ARBA" id="ARBA00022525"/>
    </source>
</evidence>
<protein>
    <submittedName>
        <fullName evidence="11">Avidin-like</fullName>
    </submittedName>
</protein>
<dbReference type="PANTHER" id="PTHR34399">
    <property type="entry name" value="AVIDIN-RELATED"/>
    <property type="match status" value="1"/>
</dbReference>
<dbReference type="SUPFAM" id="SSF50876">
    <property type="entry name" value="Avidin/streptavidin"/>
    <property type="match status" value="1"/>
</dbReference>
<comment type="similarity">
    <text evidence="2">Belongs to the avidin/streptavidin family.</text>
</comment>
<evidence type="ECO:0000256" key="1">
    <source>
        <dbReference type="ARBA" id="ARBA00004613"/>
    </source>
</evidence>
<feature type="signal peptide" evidence="10">
    <location>
        <begin position="1"/>
        <end position="22"/>
    </location>
</feature>
<keyword evidence="7" id="KW-0092">Biotin</keyword>
<dbReference type="Proteomes" id="UP001474421">
    <property type="component" value="Unassembled WGS sequence"/>
</dbReference>
<dbReference type="PRINTS" id="PR00709">
    <property type="entry name" value="AVIDIN"/>
</dbReference>
<evidence type="ECO:0000256" key="6">
    <source>
        <dbReference type="ARBA" id="ARBA00023180"/>
    </source>
</evidence>
<evidence type="ECO:0000256" key="4">
    <source>
        <dbReference type="ARBA" id="ARBA00022729"/>
    </source>
</evidence>
<evidence type="ECO:0000256" key="10">
    <source>
        <dbReference type="SAM" id="SignalP"/>
    </source>
</evidence>
<evidence type="ECO:0000313" key="12">
    <source>
        <dbReference type="Proteomes" id="UP001474421"/>
    </source>
</evidence>
<comment type="subcellular location">
    <subcellularLocation>
        <location evidence="1">Secreted</location>
    </subcellularLocation>
</comment>
<keyword evidence="5 8" id="KW-1015">Disulfide bond</keyword>
<feature type="region of interest" description="Disordered" evidence="9">
    <location>
        <begin position="171"/>
        <end position="196"/>
    </location>
</feature>
<feature type="chain" id="PRO_5044024747" evidence="10">
    <location>
        <begin position="23"/>
        <end position="217"/>
    </location>
</feature>
<evidence type="ECO:0000256" key="8">
    <source>
        <dbReference type="PIRSR" id="PIRSR605468-51"/>
    </source>
</evidence>
<evidence type="ECO:0000256" key="5">
    <source>
        <dbReference type="ARBA" id="ARBA00023157"/>
    </source>
</evidence>
<dbReference type="Gene3D" id="2.40.128.30">
    <property type="entry name" value="Avidin-like"/>
    <property type="match status" value="1"/>
</dbReference>
<accession>A0AAW1C364</accession>
<keyword evidence="3" id="KW-0964">Secreted</keyword>
<feature type="disulfide bond" evidence="8">
    <location>
        <begin position="33"/>
        <end position="109"/>
    </location>
</feature>
<comment type="caution">
    <text evidence="11">The sequence shown here is derived from an EMBL/GenBank/DDBJ whole genome shotgun (WGS) entry which is preliminary data.</text>
</comment>